<reference evidence="3" key="1">
    <citation type="submission" date="2025-08" db="UniProtKB">
        <authorList>
            <consortium name="RefSeq"/>
        </authorList>
    </citation>
    <scope>IDENTIFICATION</scope>
    <source>
        <strain evidence="3">11010-0011.00</strain>
        <tissue evidence="3">Whole body</tissue>
    </source>
</reference>
<protein>
    <recommendedName>
        <fullName evidence="1">Vacuolar ATPase assembly protein VMA22</fullName>
    </recommendedName>
</protein>
<dbReference type="InterPro" id="IPR040357">
    <property type="entry name" value="Vma22/CCDC115"/>
</dbReference>
<dbReference type="GeneID" id="115625444"/>
<dbReference type="GO" id="GO:0070072">
    <property type="term" value="P:vacuolar proton-transporting V-type ATPase complex assembly"/>
    <property type="evidence" value="ECO:0007669"/>
    <property type="project" value="InterPro"/>
</dbReference>
<organism evidence="2 3">
    <name type="scientific">Drosophila lebanonensis</name>
    <name type="common">Fruit fly</name>
    <name type="synonym">Scaptodrosophila lebanonensis</name>
    <dbReference type="NCBI Taxonomy" id="7225"/>
    <lineage>
        <taxon>Eukaryota</taxon>
        <taxon>Metazoa</taxon>
        <taxon>Ecdysozoa</taxon>
        <taxon>Arthropoda</taxon>
        <taxon>Hexapoda</taxon>
        <taxon>Insecta</taxon>
        <taxon>Pterygota</taxon>
        <taxon>Neoptera</taxon>
        <taxon>Endopterygota</taxon>
        <taxon>Diptera</taxon>
        <taxon>Brachycera</taxon>
        <taxon>Muscomorpha</taxon>
        <taxon>Ephydroidea</taxon>
        <taxon>Drosophilidae</taxon>
        <taxon>Scaptodrosophila</taxon>
    </lineage>
</organism>
<keyword evidence="2" id="KW-1185">Reference proteome</keyword>
<sequence>MPTAESKESAGQLLDELYLDMFHLIEEHTKCRINIERTNASGAILLARTKYQQGGSTISTAQIPTENSGEFNALCRVVSRTRDVDPKTSMEISIERHMVDKENGYVEPLHWFSVLPPMSLRGAVLKFKDCIELVVESTNLQRELNTVLRSIGKLRQYVARQ</sequence>
<gene>
    <name evidence="3" type="primary">LOC115625444</name>
</gene>
<accession>A0A6J2TMY6</accession>
<evidence type="ECO:0000256" key="1">
    <source>
        <dbReference type="ARBA" id="ARBA00093634"/>
    </source>
</evidence>
<dbReference type="OrthoDB" id="408631at2759"/>
<evidence type="ECO:0000313" key="2">
    <source>
        <dbReference type="Proteomes" id="UP000504634"/>
    </source>
</evidence>
<dbReference type="GO" id="GO:0051082">
    <property type="term" value="F:unfolded protein binding"/>
    <property type="evidence" value="ECO:0007669"/>
    <property type="project" value="TreeGrafter"/>
</dbReference>
<dbReference type="AlphaFoldDB" id="A0A6J2TMY6"/>
<evidence type="ECO:0000313" key="3">
    <source>
        <dbReference type="RefSeq" id="XP_030376352.1"/>
    </source>
</evidence>
<name>A0A6J2TMY6_DROLE</name>
<dbReference type="RefSeq" id="XP_030376352.1">
    <property type="nucleotide sequence ID" value="XM_030520492.1"/>
</dbReference>
<proteinExistence type="predicted"/>
<dbReference type="Proteomes" id="UP000504634">
    <property type="component" value="Unplaced"/>
</dbReference>
<dbReference type="PANTHER" id="PTHR31996">
    <property type="entry name" value="COILED-COIL DOMAIN-CONTAINING PROTEIN 115"/>
    <property type="match status" value="1"/>
</dbReference>
<dbReference type="PANTHER" id="PTHR31996:SF2">
    <property type="entry name" value="COILED-COIL DOMAIN-CONTAINING PROTEIN 115"/>
    <property type="match status" value="1"/>
</dbReference>